<dbReference type="NCBIfam" id="NF001204">
    <property type="entry name" value="PRK00166.1"/>
    <property type="match status" value="1"/>
</dbReference>
<dbReference type="CDD" id="cd07422">
    <property type="entry name" value="MPP_ApaH"/>
    <property type="match status" value="1"/>
</dbReference>
<gene>
    <name evidence="5" type="primary">apaH</name>
    <name evidence="7" type="ORF">ACFOSS_06525</name>
</gene>
<dbReference type="SUPFAM" id="SSF56300">
    <property type="entry name" value="Metallo-dependent phosphatases"/>
    <property type="match status" value="1"/>
</dbReference>
<comment type="caution">
    <text evidence="7">The sequence shown here is derived from an EMBL/GenBank/DDBJ whole genome shotgun (WGS) entry which is preliminary data.</text>
</comment>
<dbReference type="NCBIfam" id="TIGR00668">
    <property type="entry name" value="apaH"/>
    <property type="match status" value="1"/>
</dbReference>
<dbReference type="PANTHER" id="PTHR40942:SF4">
    <property type="entry name" value="CYTOCHROME C5"/>
    <property type="match status" value="1"/>
</dbReference>
<dbReference type="InterPro" id="IPR004843">
    <property type="entry name" value="Calcineurin-like_PHP"/>
</dbReference>
<evidence type="ECO:0000256" key="2">
    <source>
        <dbReference type="ARBA" id="ARBA00005419"/>
    </source>
</evidence>
<proteinExistence type="inferred from homology"/>
<evidence type="ECO:0000313" key="8">
    <source>
        <dbReference type="Proteomes" id="UP001595692"/>
    </source>
</evidence>
<dbReference type="PANTHER" id="PTHR40942">
    <property type="match status" value="1"/>
</dbReference>
<comment type="catalytic activity">
    <reaction evidence="4 5">
        <text>P(1),P(4)-bis(5'-adenosyl) tetraphosphate + H2O = 2 ADP + 2 H(+)</text>
        <dbReference type="Rhea" id="RHEA:24252"/>
        <dbReference type="ChEBI" id="CHEBI:15377"/>
        <dbReference type="ChEBI" id="CHEBI:15378"/>
        <dbReference type="ChEBI" id="CHEBI:58141"/>
        <dbReference type="ChEBI" id="CHEBI:456216"/>
        <dbReference type="EC" id="3.6.1.41"/>
    </reaction>
</comment>
<keyword evidence="8" id="KW-1185">Reference proteome</keyword>
<evidence type="ECO:0000256" key="4">
    <source>
        <dbReference type="ARBA" id="ARBA00049417"/>
    </source>
</evidence>
<evidence type="ECO:0000256" key="3">
    <source>
        <dbReference type="ARBA" id="ARBA00022801"/>
    </source>
</evidence>
<organism evidence="7 8">
    <name type="scientific">Pseudaeromonas sharmana</name>
    <dbReference type="NCBI Taxonomy" id="328412"/>
    <lineage>
        <taxon>Bacteria</taxon>
        <taxon>Pseudomonadati</taxon>
        <taxon>Pseudomonadota</taxon>
        <taxon>Gammaproteobacteria</taxon>
        <taxon>Aeromonadales</taxon>
        <taxon>Aeromonadaceae</taxon>
        <taxon>Pseudaeromonas</taxon>
    </lineage>
</organism>
<evidence type="ECO:0000259" key="6">
    <source>
        <dbReference type="Pfam" id="PF00149"/>
    </source>
</evidence>
<dbReference type="Gene3D" id="3.60.21.10">
    <property type="match status" value="1"/>
</dbReference>
<dbReference type="RefSeq" id="WP_377151360.1">
    <property type="nucleotide sequence ID" value="NZ_JBHSAF010000006.1"/>
</dbReference>
<protein>
    <recommendedName>
        <fullName evidence="5">Bis(5'-nucleosyl)-tetraphosphatase, symmetrical</fullName>
        <ecNumber evidence="5">3.6.1.41</ecNumber>
    </recommendedName>
    <alternativeName>
        <fullName evidence="5">Ap4A hydrolase</fullName>
    </alternativeName>
    <alternativeName>
        <fullName evidence="5">Diadenosine 5',5'''-P1,P4-tetraphosphate pyrophosphohydrolase</fullName>
    </alternativeName>
    <alternativeName>
        <fullName evidence="5">Diadenosine tetraphosphatase</fullName>
    </alternativeName>
</protein>
<evidence type="ECO:0000256" key="5">
    <source>
        <dbReference type="HAMAP-Rule" id="MF_00199"/>
    </source>
</evidence>
<dbReference type="Proteomes" id="UP001595692">
    <property type="component" value="Unassembled WGS sequence"/>
</dbReference>
<reference evidence="8" key="1">
    <citation type="journal article" date="2019" name="Int. J. Syst. Evol. Microbiol.">
        <title>The Global Catalogue of Microorganisms (GCM) 10K type strain sequencing project: providing services to taxonomists for standard genome sequencing and annotation.</title>
        <authorList>
            <consortium name="The Broad Institute Genomics Platform"/>
            <consortium name="The Broad Institute Genome Sequencing Center for Infectious Disease"/>
            <person name="Wu L."/>
            <person name="Ma J."/>
        </authorList>
    </citation>
    <scope>NUCLEOTIDE SEQUENCE [LARGE SCALE GENOMIC DNA]</scope>
    <source>
        <strain evidence="8">CCUG 54939</strain>
    </source>
</reference>
<comment type="similarity">
    <text evidence="2 5">Belongs to the Ap4A hydrolase family.</text>
</comment>
<evidence type="ECO:0000256" key="1">
    <source>
        <dbReference type="ARBA" id="ARBA00003413"/>
    </source>
</evidence>
<sequence>MAIYCVGDIQGCYDELRRLLDMAGFDPAQDELWLTGDLVARGPKSLEVMRFVIGLGARATTVLGNHDLHLLATAAGYAKPKKKDRLTELLEAQDADRLLHWLRMQPLLAEHPTAPLMMTHAGLPPQWDLATARLCAREVEDLLRSDQGNWLLCHMYGNDPARWDPRLAGLPRWRYIINAFTRMRFCTPDGSLDFHSKVSPKQPHPGLIPWFELRQAHEEEPDLIFGHWAALMGQCPVPRVHALDTGCVWGNQLTMWRWDDDAIFSLGCPVYAKGD</sequence>
<name>A0ABV8CMC7_9GAMM</name>
<dbReference type="Pfam" id="PF00149">
    <property type="entry name" value="Metallophos"/>
    <property type="match status" value="1"/>
</dbReference>
<keyword evidence="3 5" id="KW-0378">Hydrolase</keyword>
<dbReference type="InterPro" id="IPR029052">
    <property type="entry name" value="Metallo-depent_PP-like"/>
</dbReference>
<dbReference type="GO" id="GO:0008803">
    <property type="term" value="F:bis(5'-nucleosyl)-tetraphosphatase (symmetrical) activity"/>
    <property type="evidence" value="ECO:0007669"/>
    <property type="project" value="UniProtKB-EC"/>
</dbReference>
<dbReference type="EC" id="3.6.1.41" evidence="5"/>
<dbReference type="InterPro" id="IPR004617">
    <property type="entry name" value="ApaH"/>
</dbReference>
<dbReference type="HAMAP" id="MF_00199">
    <property type="entry name" value="ApaH"/>
    <property type="match status" value="1"/>
</dbReference>
<evidence type="ECO:0000313" key="7">
    <source>
        <dbReference type="EMBL" id="MFC3913123.1"/>
    </source>
</evidence>
<comment type="function">
    <text evidence="1 5">Hydrolyzes diadenosine 5',5'''-P1,P4-tetraphosphate to yield ADP.</text>
</comment>
<dbReference type="EMBL" id="JBHSAF010000006">
    <property type="protein sequence ID" value="MFC3913123.1"/>
    <property type="molecule type" value="Genomic_DNA"/>
</dbReference>
<feature type="domain" description="Calcineurin-like phosphoesterase" evidence="6">
    <location>
        <begin position="1"/>
        <end position="155"/>
    </location>
</feature>
<accession>A0ABV8CMC7</accession>
<dbReference type="PIRSF" id="PIRSF000903">
    <property type="entry name" value="B5n-ttraPtase_sm"/>
    <property type="match status" value="1"/>
</dbReference>